<reference evidence="2 3" key="1">
    <citation type="submission" date="2024-04" db="EMBL/GenBank/DDBJ databases">
        <title>Tritrichomonas musculus Genome.</title>
        <authorList>
            <person name="Alves-Ferreira E."/>
            <person name="Grigg M."/>
            <person name="Lorenzi H."/>
            <person name="Galac M."/>
        </authorList>
    </citation>
    <scope>NUCLEOTIDE SEQUENCE [LARGE SCALE GENOMIC DNA]</scope>
    <source>
        <strain evidence="2 3">EAF2021</strain>
    </source>
</reference>
<feature type="compositionally biased region" description="Gly residues" evidence="1">
    <location>
        <begin position="156"/>
        <end position="212"/>
    </location>
</feature>
<protein>
    <recommendedName>
        <fullName evidence="4">PI31 proteasome regulator C-terminal domain-containing protein</fullName>
    </recommendedName>
</protein>
<feature type="compositionally biased region" description="Basic and acidic residues" evidence="1">
    <location>
        <begin position="18"/>
        <end position="28"/>
    </location>
</feature>
<comment type="caution">
    <text evidence="2">The sequence shown here is derived from an EMBL/GenBank/DDBJ whole genome shotgun (WGS) entry which is preliminary data.</text>
</comment>
<evidence type="ECO:0008006" key="4">
    <source>
        <dbReference type="Google" id="ProtNLM"/>
    </source>
</evidence>
<name>A0ABR2J0Q2_9EUKA</name>
<dbReference type="EMBL" id="JAPFFF010000014">
    <property type="protein sequence ID" value="KAK8871094.1"/>
    <property type="molecule type" value="Genomic_DNA"/>
</dbReference>
<proteinExistence type="predicted"/>
<dbReference type="Proteomes" id="UP001470230">
    <property type="component" value="Unassembled WGS sequence"/>
</dbReference>
<organism evidence="2 3">
    <name type="scientific">Tritrichomonas musculus</name>
    <dbReference type="NCBI Taxonomy" id="1915356"/>
    <lineage>
        <taxon>Eukaryota</taxon>
        <taxon>Metamonada</taxon>
        <taxon>Parabasalia</taxon>
        <taxon>Tritrichomonadida</taxon>
        <taxon>Tritrichomonadidae</taxon>
        <taxon>Tritrichomonas</taxon>
    </lineage>
</organism>
<gene>
    <name evidence="2" type="ORF">M9Y10_009007</name>
</gene>
<keyword evidence="3" id="KW-1185">Reference proteome</keyword>
<feature type="region of interest" description="Disordered" evidence="1">
    <location>
        <begin position="144"/>
        <end position="212"/>
    </location>
</feature>
<evidence type="ECO:0000313" key="2">
    <source>
        <dbReference type="EMBL" id="KAK8871094.1"/>
    </source>
</evidence>
<evidence type="ECO:0000256" key="1">
    <source>
        <dbReference type="SAM" id="MobiDB-lite"/>
    </source>
</evidence>
<accession>A0ABR2J0Q2</accession>
<feature type="region of interest" description="Disordered" evidence="1">
    <location>
        <begin position="1"/>
        <end position="28"/>
    </location>
</feature>
<evidence type="ECO:0000313" key="3">
    <source>
        <dbReference type="Proteomes" id="UP001470230"/>
    </source>
</evidence>
<sequence>MSFGDNRPNKDPTIGGNHDGRTPNEQRFIDFPNNPDMYGHIDPYQVPNYHGGNNDAYPQYNGGPPLNNFAPPGQMPTGFDPNSPMHGVDGRGSLVMRGNDHKVPQRGPPIKGDVDIMVANGVIQPPPAPPGNYGYGYDDDVDPGFSMGGLRRPGDRGPGFGQNGMGGPPGFGGHPGMGGPPGFGEHPGMGGPPGFGGSRRKGGPPGFGGGFM</sequence>